<dbReference type="InterPro" id="IPR050309">
    <property type="entry name" value="Type-B_Carboxylest/Lipase"/>
</dbReference>
<sequence length="550" mass="56651">MATSPPEHPDRAPRFRLRSGTRSGVRPGTRAATCAAAAAALVATLLAAPQAAAHPAGPDRGAPVAAAKSGLLRGQAVGGAEQFLGVPYAAPPVGALRFRAPAAVPRWSGTRDATAQSAACIQFAPVGVDPAYPRSEDCLALDLYRPRGARPGAKLPVIVWIHGGAWQQGTGVQFAGRTTADTTGAIVLSINYRLGALGYLGLPGFDAETPEGSGNWGTLDQIAALRWVRDNATAFGGDAGNVTVTGQSAGSGSVCALLGAPAAKGLFAKAVLQSGPCSFLSARPLADAQAQGAAFAASLGCPDAATAAACLRNVPIAALTAAGMNLPPLGPAAGGKLLPRAPYEAITSGQWNKVPVIIGNTRSEGKLFALGQAGISAEEYTAYVGATYGSVASKVLARYPVSGYPTPFHALSAVLTDSSWACQTQVTAESLSRQVPTYQYEFDDPASPPLRGLDIPGLDTGNAHSAELAYLFDFTEQGRPFTAEQAKLADRMKRAWAAFAWYGTPNGPGLAPWLPLTGRGDVLKFGPSGDRMFRDFADEHQCGFWSNPAA</sequence>
<evidence type="ECO:0000256" key="3">
    <source>
        <dbReference type="RuleBase" id="RU361235"/>
    </source>
</evidence>
<dbReference type="SUPFAM" id="SSF53474">
    <property type="entry name" value="alpha/beta-Hydrolases"/>
    <property type="match status" value="1"/>
</dbReference>
<keyword evidence="2 3" id="KW-0378">Hydrolase</keyword>
<evidence type="ECO:0000256" key="2">
    <source>
        <dbReference type="ARBA" id="ARBA00022801"/>
    </source>
</evidence>
<dbReference type="EMBL" id="JAKFHA010000029">
    <property type="protein sequence ID" value="MCF2532073.1"/>
    <property type="molecule type" value="Genomic_DNA"/>
</dbReference>
<dbReference type="InterPro" id="IPR002018">
    <property type="entry name" value="CarbesteraseB"/>
</dbReference>
<gene>
    <name evidence="6" type="ORF">LZ495_33325</name>
</gene>
<reference evidence="6" key="1">
    <citation type="submission" date="2022-01" db="EMBL/GenBank/DDBJ databases">
        <title>Genome-Based Taxonomic Classification of the Phylum Actinobacteria.</title>
        <authorList>
            <person name="Gao Y."/>
        </authorList>
    </citation>
    <scope>NUCLEOTIDE SEQUENCE</scope>
    <source>
        <strain evidence="6">KLBMP 8922</strain>
    </source>
</reference>
<evidence type="ECO:0000256" key="4">
    <source>
        <dbReference type="SAM" id="MobiDB-lite"/>
    </source>
</evidence>
<accession>A0AA41Q5S5</accession>
<keyword evidence="7" id="KW-1185">Reference proteome</keyword>
<dbReference type="Pfam" id="PF00135">
    <property type="entry name" value="COesterase"/>
    <property type="match status" value="1"/>
</dbReference>
<protein>
    <recommendedName>
        <fullName evidence="3">Carboxylic ester hydrolase</fullName>
        <ecNumber evidence="3">3.1.1.-</ecNumber>
    </recommendedName>
</protein>
<evidence type="ECO:0000313" key="7">
    <source>
        <dbReference type="Proteomes" id="UP001165378"/>
    </source>
</evidence>
<dbReference type="AlphaFoldDB" id="A0AA41Q5S5"/>
<dbReference type="PANTHER" id="PTHR11559">
    <property type="entry name" value="CARBOXYLESTERASE"/>
    <property type="match status" value="1"/>
</dbReference>
<dbReference type="EC" id="3.1.1.-" evidence="3"/>
<dbReference type="PROSITE" id="PS00122">
    <property type="entry name" value="CARBOXYLESTERASE_B_1"/>
    <property type="match status" value="1"/>
</dbReference>
<comment type="similarity">
    <text evidence="1 3">Belongs to the type-B carboxylesterase/lipase family.</text>
</comment>
<organism evidence="6 7">
    <name type="scientific">Yinghuangia soli</name>
    <dbReference type="NCBI Taxonomy" id="2908204"/>
    <lineage>
        <taxon>Bacteria</taxon>
        <taxon>Bacillati</taxon>
        <taxon>Actinomycetota</taxon>
        <taxon>Actinomycetes</taxon>
        <taxon>Kitasatosporales</taxon>
        <taxon>Streptomycetaceae</taxon>
        <taxon>Yinghuangia</taxon>
    </lineage>
</organism>
<dbReference type="Proteomes" id="UP001165378">
    <property type="component" value="Unassembled WGS sequence"/>
</dbReference>
<dbReference type="InterPro" id="IPR019826">
    <property type="entry name" value="Carboxylesterase_B_AS"/>
</dbReference>
<name>A0AA41Q5S5_9ACTN</name>
<evidence type="ECO:0000313" key="6">
    <source>
        <dbReference type="EMBL" id="MCF2532073.1"/>
    </source>
</evidence>
<comment type="caution">
    <text evidence="6">The sequence shown here is derived from an EMBL/GenBank/DDBJ whole genome shotgun (WGS) entry which is preliminary data.</text>
</comment>
<dbReference type="GO" id="GO:0016787">
    <property type="term" value="F:hydrolase activity"/>
    <property type="evidence" value="ECO:0007669"/>
    <property type="project" value="UniProtKB-KW"/>
</dbReference>
<dbReference type="Gene3D" id="3.40.50.1820">
    <property type="entry name" value="alpha/beta hydrolase"/>
    <property type="match status" value="1"/>
</dbReference>
<dbReference type="RefSeq" id="WP_235056791.1">
    <property type="nucleotide sequence ID" value="NZ_JAKFHA010000029.1"/>
</dbReference>
<evidence type="ECO:0000259" key="5">
    <source>
        <dbReference type="Pfam" id="PF00135"/>
    </source>
</evidence>
<evidence type="ECO:0000256" key="1">
    <source>
        <dbReference type="ARBA" id="ARBA00005964"/>
    </source>
</evidence>
<dbReference type="InterPro" id="IPR029058">
    <property type="entry name" value="AB_hydrolase_fold"/>
</dbReference>
<feature type="region of interest" description="Disordered" evidence="4">
    <location>
        <begin position="1"/>
        <end position="28"/>
    </location>
</feature>
<proteinExistence type="inferred from homology"/>
<feature type="domain" description="Carboxylesterase type B" evidence="5">
    <location>
        <begin position="63"/>
        <end position="545"/>
    </location>
</feature>